<evidence type="ECO:0000313" key="1">
    <source>
        <dbReference type="EMBL" id="GGF56482.1"/>
    </source>
</evidence>
<protein>
    <recommendedName>
        <fullName evidence="3">Pimeloyl-ACP methyl ester carboxylesterase</fullName>
    </recommendedName>
</protein>
<dbReference type="AlphaFoldDB" id="A0A917BUL8"/>
<dbReference type="PANTHER" id="PTHR43798">
    <property type="entry name" value="MONOACYLGLYCEROL LIPASE"/>
    <property type="match status" value="1"/>
</dbReference>
<accession>A0A917BUL8</accession>
<dbReference type="InterPro" id="IPR050266">
    <property type="entry name" value="AB_hydrolase_sf"/>
</dbReference>
<dbReference type="InterPro" id="IPR029058">
    <property type="entry name" value="AB_hydrolase_fold"/>
</dbReference>
<keyword evidence="2" id="KW-1185">Reference proteome</keyword>
<dbReference type="Proteomes" id="UP000605670">
    <property type="component" value="Unassembled WGS sequence"/>
</dbReference>
<gene>
    <name evidence="1" type="ORF">GCM10011366_25440</name>
</gene>
<dbReference type="RefSeq" id="WP_229735244.1">
    <property type="nucleotide sequence ID" value="NZ_BAABKH010000014.1"/>
</dbReference>
<name>A0A917BUL8_9MICO</name>
<dbReference type="GO" id="GO:0016020">
    <property type="term" value="C:membrane"/>
    <property type="evidence" value="ECO:0007669"/>
    <property type="project" value="TreeGrafter"/>
</dbReference>
<evidence type="ECO:0008006" key="3">
    <source>
        <dbReference type="Google" id="ProtNLM"/>
    </source>
</evidence>
<dbReference type="Gene3D" id="3.40.50.1820">
    <property type="entry name" value="alpha/beta hydrolase"/>
    <property type="match status" value="1"/>
</dbReference>
<reference evidence="1" key="2">
    <citation type="submission" date="2020-09" db="EMBL/GenBank/DDBJ databases">
        <authorList>
            <person name="Sun Q."/>
            <person name="Zhou Y."/>
        </authorList>
    </citation>
    <scope>NUCLEOTIDE SEQUENCE</scope>
    <source>
        <strain evidence="1">CGMCC 1.12160</strain>
    </source>
</reference>
<reference evidence="1" key="1">
    <citation type="journal article" date="2014" name="Int. J. Syst. Evol. Microbiol.">
        <title>Complete genome sequence of Corynebacterium casei LMG S-19264T (=DSM 44701T), isolated from a smear-ripened cheese.</title>
        <authorList>
            <consortium name="US DOE Joint Genome Institute (JGI-PGF)"/>
            <person name="Walter F."/>
            <person name="Albersmeier A."/>
            <person name="Kalinowski J."/>
            <person name="Ruckert C."/>
        </authorList>
    </citation>
    <scope>NUCLEOTIDE SEQUENCE</scope>
    <source>
        <strain evidence="1">CGMCC 1.12160</strain>
    </source>
</reference>
<comment type="caution">
    <text evidence="1">The sequence shown here is derived from an EMBL/GenBank/DDBJ whole genome shotgun (WGS) entry which is preliminary data.</text>
</comment>
<evidence type="ECO:0000313" key="2">
    <source>
        <dbReference type="Proteomes" id="UP000605670"/>
    </source>
</evidence>
<proteinExistence type="predicted"/>
<organism evidence="1 2">
    <name type="scientific">Ornithinimicrobium tianjinense</name>
    <dbReference type="NCBI Taxonomy" id="1195761"/>
    <lineage>
        <taxon>Bacteria</taxon>
        <taxon>Bacillati</taxon>
        <taxon>Actinomycetota</taxon>
        <taxon>Actinomycetes</taxon>
        <taxon>Micrococcales</taxon>
        <taxon>Ornithinimicrobiaceae</taxon>
        <taxon>Ornithinimicrobium</taxon>
    </lineage>
</organism>
<sequence length="271" mass="28650">MVSRFGAPRTELVDGPAGPLEILRTGHGRPSTLFVHGLAGSISTTRPYATAVPGTRTFMHLRGHGRSAVPSGPFGYADLAAEVWSVADRPDVRADRALGVSMGAGAILRGLTQEPHRFERVVLVLPATIDRPRSDTAMAALESLSERVSSGDRDAVVEHLVADQPAAVRADPAVRVWAEGQAEQLLSSGVEAALRLLPSQAPVPDRARLSEVTCPVLVLGQEGDDTHPAEVAEELADLLPDAVLHVAGSGGIMWEHRLETRELVGAFLAGQ</sequence>
<dbReference type="SUPFAM" id="SSF53474">
    <property type="entry name" value="alpha/beta-Hydrolases"/>
    <property type="match status" value="1"/>
</dbReference>
<dbReference type="EMBL" id="BMEM01000004">
    <property type="protein sequence ID" value="GGF56482.1"/>
    <property type="molecule type" value="Genomic_DNA"/>
</dbReference>
<dbReference type="PANTHER" id="PTHR43798:SF33">
    <property type="entry name" value="HYDROLASE, PUTATIVE (AFU_ORTHOLOGUE AFUA_2G14860)-RELATED"/>
    <property type="match status" value="1"/>
</dbReference>